<dbReference type="Pfam" id="PF01478">
    <property type="entry name" value="Peptidase_A24"/>
    <property type="match status" value="1"/>
</dbReference>
<dbReference type="GO" id="GO:0006465">
    <property type="term" value="P:signal peptide processing"/>
    <property type="evidence" value="ECO:0007669"/>
    <property type="project" value="TreeGrafter"/>
</dbReference>
<dbReference type="eggNOG" id="COG1989">
    <property type="taxonomic scope" value="Bacteria"/>
</dbReference>
<evidence type="ECO:0000256" key="1">
    <source>
        <dbReference type="ARBA" id="ARBA00005801"/>
    </source>
</evidence>
<keyword evidence="5" id="KW-1185">Reference proteome</keyword>
<evidence type="ECO:0000259" key="3">
    <source>
        <dbReference type="Pfam" id="PF01478"/>
    </source>
</evidence>
<dbReference type="InterPro" id="IPR050882">
    <property type="entry name" value="Prepilin_peptidase/N-MTase"/>
</dbReference>
<dbReference type="GO" id="GO:0004190">
    <property type="term" value="F:aspartic-type endopeptidase activity"/>
    <property type="evidence" value="ECO:0007669"/>
    <property type="project" value="InterPro"/>
</dbReference>
<evidence type="ECO:0000256" key="2">
    <source>
        <dbReference type="SAM" id="Phobius"/>
    </source>
</evidence>
<dbReference type="MEROPS" id="A24.019"/>
<feature type="transmembrane region" description="Helical" evidence="2">
    <location>
        <begin position="121"/>
        <end position="139"/>
    </location>
</feature>
<keyword evidence="2" id="KW-1133">Transmembrane helix</keyword>
<sequence>MLVFAVASVFLLWASVVDLKRREIPDGAVLGVLLCALARLLACPGGWAPGLAGGLSVACLYLFLRWASGGGVGGGDVKLGAAAGLLLGWPASLLMVGVASATGLLHCLASRQRGVPLAPHIFLGCLAACLLDLSESLWVF</sequence>
<dbReference type="RefSeq" id="WP_015738812.1">
    <property type="nucleotide sequence ID" value="NC_013385.1"/>
</dbReference>
<dbReference type="STRING" id="429009.Adeg_0791"/>
<organism evidence="4 5">
    <name type="scientific">Ammonifex degensii (strain DSM 10501 / KC4)</name>
    <dbReference type="NCBI Taxonomy" id="429009"/>
    <lineage>
        <taxon>Bacteria</taxon>
        <taxon>Bacillati</taxon>
        <taxon>Bacillota</taxon>
        <taxon>Clostridia</taxon>
        <taxon>Thermoanaerobacterales</taxon>
        <taxon>Thermoanaerobacteraceae</taxon>
        <taxon>Ammonifex</taxon>
    </lineage>
</organism>
<comment type="similarity">
    <text evidence="1">Belongs to the peptidase A24 family.</text>
</comment>
<reference evidence="4 5" key="1">
    <citation type="submission" date="2009-10" db="EMBL/GenBank/DDBJ databases">
        <title>Complete sequence of chromosome of Ammonifex degensii KC4.</title>
        <authorList>
            <consortium name="US DOE Joint Genome Institute"/>
            <person name="Kerfeld C."/>
            <person name="Goodner B."/>
            <person name="Huber H."/>
            <person name="Stetter K."/>
            <person name="Lucas S."/>
            <person name="Copeland A."/>
            <person name="Lapidus A."/>
            <person name="Glavina del Rio T."/>
            <person name="Dalin E."/>
            <person name="Tice H."/>
            <person name="Bruce D."/>
            <person name="Goodwin L."/>
            <person name="Pitluck S."/>
            <person name="Saunders E."/>
            <person name="Brettin T."/>
            <person name="Detter J.C."/>
            <person name="Han C."/>
            <person name="Larimer F."/>
            <person name="Land M."/>
            <person name="Hauser L."/>
            <person name="Kyrpides N."/>
            <person name="Ovchinnikova G."/>
            <person name="Richardson P."/>
        </authorList>
    </citation>
    <scope>NUCLEOTIDE SEQUENCE [LARGE SCALE GENOMIC DNA]</scope>
    <source>
        <strain evidence="5">DSM 10501 / KC4</strain>
    </source>
</reference>
<keyword evidence="2" id="KW-0812">Transmembrane</keyword>
<dbReference type="PANTHER" id="PTHR30487:SF0">
    <property type="entry name" value="PREPILIN LEADER PEPTIDASE_N-METHYLTRANSFERASE-RELATED"/>
    <property type="match status" value="1"/>
</dbReference>
<dbReference type="PANTHER" id="PTHR30487">
    <property type="entry name" value="TYPE 4 PREPILIN-LIKE PROTEINS LEADER PEPTIDE-PROCESSING ENZYME"/>
    <property type="match status" value="1"/>
</dbReference>
<name>C9RCF7_AMMDK</name>
<feature type="domain" description="Prepilin type IV endopeptidase peptidase" evidence="3">
    <location>
        <begin position="6"/>
        <end position="107"/>
    </location>
</feature>
<dbReference type="InterPro" id="IPR000045">
    <property type="entry name" value="Prepilin_IV_endopep_pep"/>
</dbReference>
<dbReference type="HOGENOM" id="CLU_057101_8_1_9"/>
<evidence type="ECO:0000313" key="5">
    <source>
        <dbReference type="Proteomes" id="UP000002620"/>
    </source>
</evidence>
<dbReference type="Gene3D" id="1.20.120.1220">
    <property type="match status" value="1"/>
</dbReference>
<dbReference type="GO" id="GO:0005886">
    <property type="term" value="C:plasma membrane"/>
    <property type="evidence" value="ECO:0007669"/>
    <property type="project" value="TreeGrafter"/>
</dbReference>
<dbReference type="AlphaFoldDB" id="C9RCF7"/>
<keyword evidence="2" id="KW-0472">Membrane</keyword>
<protein>
    <submittedName>
        <fullName evidence="4">Peptidase A24A prepilin type IV</fullName>
    </submittedName>
</protein>
<dbReference type="EMBL" id="CP001785">
    <property type="protein sequence ID" value="ACX51934.1"/>
    <property type="molecule type" value="Genomic_DNA"/>
</dbReference>
<feature type="transmembrane region" description="Helical" evidence="2">
    <location>
        <begin position="49"/>
        <end position="67"/>
    </location>
</feature>
<dbReference type="KEGG" id="adg:Adeg_0791"/>
<feature type="transmembrane region" description="Helical" evidence="2">
    <location>
        <begin position="87"/>
        <end position="109"/>
    </location>
</feature>
<gene>
    <name evidence="4" type="ordered locus">Adeg_0791</name>
</gene>
<proteinExistence type="inferred from homology"/>
<evidence type="ECO:0000313" key="4">
    <source>
        <dbReference type="EMBL" id="ACX51934.1"/>
    </source>
</evidence>
<accession>C9RCF7</accession>
<dbReference type="Proteomes" id="UP000002620">
    <property type="component" value="Chromosome"/>
</dbReference>